<dbReference type="RefSeq" id="WP_215625276.1">
    <property type="nucleotide sequence ID" value="NZ_CP067089.2"/>
</dbReference>
<feature type="compositionally biased region" description="Basic and acidic residues" evidence="1">
    <location>
        <begin position="549"/>
        <end position="559"/>
    </location>
</feature>
<feature type="compositionally biased region" description="Basic and acidic residues" evidence="1">
    <location>
        <begin position="267"/>
        <end position="276"/>
    </location>
</feature>
<dbReference type="AlphaFoldDB" id="A0A7T8B9H7"/>
<feature type="region of interest" description="Disordered" evidence="1">
    <location>
        <begin position="32"/>
        <end position="280"/>
    </location>
</feature>
<feature type="compositionally biased region" description="Acidic residues" evidence="1">
    <location>
        <begin position="53"/>
        <end position="64"/>
    </location>
</feature>
<feature type="region of interest" description="Disordered" evidence="1">
    <location>
        <begin position="309"/>
        <end position="334"/>
    </location>
</feature>
<feature type="compositionally biased region" description="Acidic residues" evidence="1">
    <location>
        <begin position="128"/>
        <end position="137"/>
    </location>
</feature>
<proteinExistence type="predicted"/>
<organism evidence="2 3">
    <name type="scientific">Breznakiella homolactica</name>
    <dbReference type="NCBI Taxonomy" id="2798577"/>
    <lineage>
        <taxon>Bacteria</taxon>
        <taxon>Pseudomonadati</taxon>
        <taxon>Spirochaetota</taxon>
        <taxon>Spirochaetia</taxon>
        <taxon>Spirochaetales</taxon>
        <taxon>Breznakiellaceae</taxon>
        <taxon>Breznakiella</taxon>
    </lineage>
</organism>
<sequence length="814" mass="89136">MASEKKPSIYYDRSTIGSSDELDEYGVWVKSEPQDLSSVNSDIQDTADSTIADTEELPDLDLDSDLSFLDQTEVLDDDSGKSGDDSDFDDFSDLTVSFEDTGSEDGEAAGAEDATEDDFSFDASFDLDTPETDDESSFTEISMNDFLDESDTEKAETTPENDTESPDTDIPDLDIDFNDLEELDTSLDFDTEDSGTDQDEDSGISMDLGDDFSSDLPDMPDLALDEDDTAEAKSSEDAGISEADIDFDDVAAFGQELQSSDSSPEEEPAHAAETPKADLSTELLVKIADELSSIKAELSSLKQELAAYTEHEGAEPAEAADKGDNRGFFDEEDDDKISLTGDELDNILNTADFTEEAGQDATVSLENDDFPSFDIDSVDTLTVPDEESDITAGKSDDFMVDEPDILTEEAPAAEDDLLLEEPDMALTEDEIAESITGDAAEPEIHAESDDLDDLGISLDTGSDDDTIIFEENLGEDDAAPLVLDEEPEDLSFDIGLDDDFDISETAETVPVLEPEDDAEDILDVEAEPVLEPELDDEEEILEIEEKDSDELKQLREEGAHPMTEAPDDTTYLEDDVPLDIDTDEIDLTNTVIEEPDLGDVADNPVEEPSLDNLGIDLDLEEPILEEDEAISLDLDEELPEEELELPVDEDSLIDTDESLDLEIMDSEPEEESFAEVIPEGFVVGPEESFVPSADDGTFDEDLEEVEEIIPEEEAEALEGSDLLEEDISMEEPPAAVGRDEALPPEDLVPETASENHPSASGDEAIPPNLKQELKTVLSYMDQLLESLPEEKIEEFAKSEYFETYKKLFEELGLV</sequence>
<dbReference type="KEGG" id="bhc:JFL75_13590"/>
<feature type="region of interest" description="Disordered" evidence="1">
    <location>
        <begin position="365"/>
        <end position="400"/>
    </location>
</feature>
<accession>A0A7T8B9H7</accession>
<feature type="region of interest" description="Disordered" evidence="1">
    <location>
        <begin position="726"/>
        <end position="768"/>
    </location>
</feature>
<reference evidence="2" key="1">
    <citation type="submission" date="2021-01" db="EMBL/GenBank/DDBJ databases">
        <title>Description of Breznakiella homolactica.</title>
        <authorList>
            <person name="Song Y."/>
            <person name="Brune A."/>
        </authorList>
    </citation>
    <scope>NUCLEOTIDE SEQUENCE</scope>
    <source>
        <strain evidence="2">RmG30</strain>
    </source>
</reference>
<evidence type="ECO:0000256" key="1">
    <source>
        <dbReference type="SAM" id="MobiDB-lite"/>
    </source>
</evidence>
<feature type="region of interest" description="Disordered" evidence="1">
    <location>
        <begin position="431"/>
        <end position="463"/>
    </location>
</feature>
<gene>
    <name evidence="2" type="ORF">JFL75_13590</name>
</gene>
<keyword evidence="3" id="KW-1185">Reference proteome</keyword>
<feature type="compositionally biased region" description="Acidic residues" evidence="1">
    <location>
        <begin position="565"/>
        <end position="574"/>
    </location>
</feature>
<dbReference type="EMBL" id="CP067089">
    <property type="protein sequence ID" value="QQO07970.1"/>
    <property type="molecule type" value="Genomic_DNA"/>
</dbReference>
<evidence type="ECO:0000313" key="3">
    <source>
        <dbReference type="Proteomes" id="UP000595917"/>
    </source>
</evidence>
<feature type="region of interest" description="Disordered" evidence="1">
    <location>
        <begin position="544"/>
        <end position="574"/>
    </location>
</feature>
<feature type="compositionally biased region" description="Acidic residues" evidence="1">
    <location>
        <begin position="159"/>
        <end position="213"/>
    </location>
</feature>
<evidence type="ECO:0000313" key="2">
    <source>
        <dbReference type="EMBL" id="QQO07970.1"/>
    </source>
</evidence>
<feature type="compositionally biased region" description="Polar residues" evidence="1">
    <location>
        <begin position="34"/>
        <end position="52"/>
    </location>
</feature>
<feature type="compositionally biased region" description="Basic and acidic residues" evidence="1">
    <location>
        <begin position="309"/>
        <end position="329"/>
    </location>
</feature>
<protein>
    <submittedName>
        <fullName evidence="2">Uncharacterized protein</fullName>
    </submittedName>
</protein>
<dbReference type="Proteomes" id="UP000595917">
    <property type="component" value="Chromosome"/>
</dbReference>
<name>A0A7T8B9H7_9SPIR</name>